<reference evidence="2" key="2">
    <citation type="submission" date="2018-06" db="EMBL/GenBank/DDBJ databases">
        <title>Genome sequence of Rhodanobacteraceae bacterium strain Dysh456.</title>
        <authorList>
            <person name="Fukui M."/>
        </authorList>
    </citation>
    <scope>NUCLEOTIDE SEQUENCE [LARGE SCALE GENOMIC DNA]</scope>
    <source>
        <strain evidence="2">Dysh456</strain>
    </source>
</reference>
<dbReference type="AlphaFoldDB" id="A0A2Z6E6D0"/>
<protein>
    <recommendedName>
        <fullName evidence="3">Maltose operon periplasmic protein MalM</fullName>
    </recommendedName>
</protein>
<dbReference type="EMBL" id="AP018560">
    <property type="protein sequence ID" value="BBD80039.1"/>
    <property type="molecule type" value="Genomic_DNA"/>
</dbReference>
<proteinExistence type="predicted"/>
<dbReference type="Proteomes" id="UP000270530">
    <property type="component" value="Chromosome"/>
</dbReference>
<accession>A0A2Z6E6D0</accession>
<keyword evidence="2" id="KW-1185">Reference proteome</keyword>
<gene>
    <name evidence="1" type="ORF">ALSL_1382</name>
</gene>
<dbReference type="KEGG" id="rbd:ALSL_1382"/>
<organism evidence="1 2">
    <name type="scientific">Aerosticca soli</name>
    <dbReference type="NCBI Taxonomy" id="2010829"/>
    <lineage>
        <taxon>Bacteria</taxon>
        <taxon>Pseudomonadati</taxon>
        <taxon>Pseudomonadota</taxon>
        <taxon>Gammaproteobacteria</taxon>
        <taxon>Lysobacterales</taxon>
        <taxon>Rhodanobacteraceae</taxon>
        <taxon>Aerosticca</taxon>
    </lineage>
</organism>
<name>A0A2Z6E6D0_9GAMM</name>
<evidence type="ECO:0008006" key="3">
    <source>
        <dbReference type="Google" id="ProtNLM"/>
    </source>
</evidence>
<evidence type="ECO:0000313" key="1">
    <source>
        <dbReference type="EMBL" id="BBD80039.1"/>
    </source>
</evidence>
<reference evidence="2" key="1">
    <citation type="submission" date="2018-04" db="EMBL/GenBank/DDBJ databases">
        <authorList>
            <person name="Watanabe M."/>
            <person name="Kojima H."/>
        </authorList>
    </citation>
    <scope>NUCLEOTIDE SEQUENCE [LARGE SCALE GENOMIC DNA]</scope>
    <source>
        <strain evidence="2">Dysh456</strain>
    </source>
</reference>
<evidence type="ECO:0000313" key="2">
    <source>
        <dbReference type="Proteomes" id="UP000270530"/>
    </source>
</evidence>
<sequence length="266" mass="29154">MSLSISMRPRPPAIAMLALTLLLGACQSAKVLVPPNLRPTEDPAKTLEQARQNLQQATPCCTSFADFSYANLLPWRPKAFTLGQGGPVVNLNGTHSYFLAFRLPTDVKLPYEIALKAELNGRWLHASYLFAPTVVVLDEAFQPLDHRDVTLCEYMGWSDKSSGAFGRYRIDNPKARYLVIYSSAAQQGGSTYWEQSPAVFSVDSPVVAPTQSSFRIPHGPDGTLWVGLMNHSFRKAVDNAICDKATQGDGILNTLRTALPLPWSGS</sequence>